<dbReference type="KEGG" id="mph:MLP_00640"/>
<dbReference type="STRING" id="1032480.MLP_00640"/>
<keyword evidence="2" id="KW-1185">Reference proteome</keyword>
<name>F5XGH1_MICPN</name>
<dbReference type="AlphaFoldDB" id="F5XGH1"/>
<dbReference type="HOGENOM" id="CLU_125494_1_0_11"/>
<evidence type="ECO:0000313" key="1">
    <source>
        <dbReference type="EMBL" id="BAK33078.1"/>
    </source>
</evidence>
<reference evidence="1 2" key="1">
    <citation type="submission" date="2011-05" db="EMBL/GenBank/DDBJ databases">
        <title>Whole genome sequence of Microlunatus phosphovorus NM-1.</title>
        <authorList>
            <person name="Hosoyama A."/>
            <person name="Sasaki K."/>
            <person name="Harada T."/>
            <person name="Igarashi R."/>
            <person name="Kawakoshi A."/>
            <person name="Sasagawa M."/>
            <person name="Fukada J."/>
            <person name="Nakamura S."/>
            <person name="Katano Y."/>
            <person name="Hanada S."/>
            <person name="Kamagata Y."/>
            <person name="Nakamura N."/>
            <person name="Yamazaki S."/>
            <person name="Fujita N."/>
        </authorList>
    </citation>
    <scope>NUCLEOTIDE SEQUENCE [LARGE SCALE GENOMIC DNA]</scope>
    <source>
        <strain evidence="2">ATCC 700054 / DSM 10555 / JCM 9379 / NBRC 101784 / NCIMB 13414 / VKM Ac-1990 / NM-1</strain>
    </source>
</reference>
<dbReference type="eggNOG" id="ENOG50304DS">
    <property type="taxonomic scope" value="Bacteria"/>
</dbReference>
<evidence type="ECO:0000313" key="2">
    <source>
        <dbReference type="Proteomes" id="UP000007947"/>
    </source>
</evidence>
<accession>F5XGH1</accession>
<dbReference type="RefSeq" id="WP_013860967.1">
    <property type="nucleotide sequence ID" value="NC_015635.1"/>
</dbReference>
<organism evidence="1 2">
    <name type="scientific">Microlunatus phosphovorus (strain ATCC 700054 / DSM 10555 / JCM 9379 / NBRC 101784 / NCIMB 13414 / VKM Ac-1990 / NM-1)</name>
    <dbReference type="NCBI Taxonomy" id="1032480"/>
    <lineage>
        <taxon>Bacteria</taxon>
        <taxon>Bacillati</taxon>
        <taxon>Actinomycetota</taxon>
        <taxon>Actinomycetes</taxon>
        <taxon>Propionibacteriales</taxon>
        <taxon>Propionibacteriaceae</taxon>
        <taxon>Microlunatus</taxon>
    </lineage>
</organism>
<dbReference type="OrthoDB" id="5193241at2"/>
<sequence>MDPLTPEEERLLADLKDALAAAQHPQRQLIVANAQDAFNYGDLEDELAHLVYDSLLEDDLVRSVRAAEVSRMVVFECQALTMELELRGREIIGQIGPPGPATVIVETSDGTLTTVQADALGCFTARASDPQGLLRFRVTRPGSSAITEWTYGPKQS</sequence>
<dbReference type="Proteomes" id="UP000007947">
    <property type="component" value="Chromosome"/>
</dbReference>
<gene>
    <name evidence="1" type="ordered locus">MLP_00640</name>
</gene>
<dbReference type="EMBL" id="AP012204">
    <property type="protein sequence ID" value="BAK33078.1"/>
    <property type="molecule type" value="Genomic_DNA"/>
</dbReference>
<protein>
    <submittedName>
        <fullName evidence="1">Uncharacterized protein</fullName>
    </submittedName>
</protein>
<proteinExistence type="predicted"/>